<evidence type="ECO:0000313" key="3">
    <source>
        <dbReference type="Proteomes" id="UP000230729"/>
    </source>
</evidence>
<dbReference type="SUPFAM" id="SSF82649">
    <property type="entry name" value="SufE/NifU"/>
    <property type="match status" value="1"/>
</dbReference>
<name>A0A2G9ZLQ4_9BACT</name>
<accession>A0A2G9ZLQ4</accession>
<evidence type="ECO:0000259" key="1">
    <source>
        <dbReference type="Pfam" id="PF01592"/>
    </source>
</evidence>
<protein>
    <submittedName>
        <fullName evidence="2">Iron-sulfur cluster assembly scaffold protein</fullName>
    </submittedName>
</protein>
<dbReference type="EMBL" id="PCSD01000014">
    <property type="protein sequence ID" value="PIP34105.1"/>
    <property type="molecule type" value="Genomic_DNA"/>
</dbReference>
<proteinExistence type="predicted"/>
<sequence>MPYSEKVLEHFQHPRNQGSMADADAVGEVGNPVCGDVMKIYLKIRDRRIKDIKFETLGCAAAIAVSSALTEIAKGKSLDQALKIEKDDIVRELGGLPDLKIHCSMLGVEAMRAAIAKYQAGQK</sequence>
<evidence type="ECO:0000313" key="2">
    <source>
        <dbReference type="EMBL" id="PIP34105.1"/>
    </source>
</evidence>
<dbReference type="GO" id="GO:0051536">
    <property type="term" value="F:iron-sulfur cluster binding"/>
    <property type="evidence" value="ECO:0007669"/>
    <property type="project" value="InterPro"/>
</dbReference>
<organism evidence="2 3">
    <name type="scientific">Candidatus Falkowbacteria bacterium CG23_combo_of_CG06-09_8_20_14_all_49_15</name>
    <dbReference type="NCBI Taxonomy" id="1974572"/>
    <lineage>
        <taxon>Bacteria</taxon>
        <taxon>Candidatus Falkowiibacteriota</taxon>
    </lineage>
</organism>
<dbReference type="Gene3D" id="3.90.1010.10">
    <property type="match status" value="1"/>
</dbReference>
<reference evidence="2 3" key="1">
    <citation type="submission" date="2017-09" db="EMBL/GenBank/DDBJ databases">
        <title>Depth-based differentiation of microbial function through sediment-hosted aquifers and enrichment of novel symbionts in the deep terrestrial subsurface.</title>
        <authorList>
            <person name="Probst A.J."/>
            <person name="Ladd B."/>
            <person name="Jarett J.K."/>
            <person name="Geller-Mcgrath D.E."/>
            <person name="Sieber C.M."/>
            <person name="Emerson J.B."/>
            <person name="Anantharaman K."/>
            <person name="Thomas B.C."/>
            <person name="Malmstrom R."/>
            <person name="Stieglmeier M."/>
            <person name="Klingl A."/>
            <person name="Woyke T."/>
            <person name="Ryan C.M."/>
            <person name="Banfield J.F."/>
        </authorList>
    </citation>
    <scope>NUCLEOTIDE SEQUENCE [LARGE SCALE GENOMIC DNA]</scope>
    <source>
        <strain evidence="2">CG23_combo_of_CG06-09_8_20_14_all_49_15</strain>
    </source>
</reference>
<comment type="caution">
    <text evidence="2">The sequence shown here is derived from an EMBL/GenBank/DDBJ whole genome shotgun (WGS) entry which is preliminary data.</text>
</comment>
<dbReference type="GO" id="GO:0016226">
    <property type="term" value="P:iron-sulfur cluster assembly"/>
    <property type="evidence" value="ECO:0007669"/>
    <property type="project" value="InterPro"/>
</dbReference>
<gene>
    <name evidence="2" type="ORF">COX22_00745</name>
</gene>
<dbReference type="Proteomes" id="UP000230729">
    <property type="component" value="Unassembled WGS sequence"/>
</dbReference>
<feature type="domain" description="NIF system FeS cluster assembly NifU N-terminal" evidence="1">
    <location>
        <begin position="3"/>
        <end position="121"/>
    </location>
</feature>
<dbReference type="AlphaFoldDB" id="A0A2G9ZLQ4"/>
<dbReference type="CDD" id="cd06664">
    <property type="entry name" value="IscU_like"/>
    <property type="match status" value="1"/>
</dbReference>
<dbReference type="PANTHER" id="PTHR10093">
    <property type="entry name" value="IRON-SULFUR CLUSTER ASSEMBLY ENZYME NIFU HOMOLOG"/>
    <property type="match status" value="1"/>
</dbReference>
<dbReference type="Pfam" id="PF01592">
    <property type="entry name" value="NifU_N"/>
    <property type="match status" value="1"/>
</dbReference>
<dbReference type="GO" id="GO:0005506">
    <property type="term" value="F:iron ion binding"/>
    <property type="evidence" value="ECO:0007669"/>
    <property type="project" value="InterPro"/>
</dbReference>
<dbReference type="InterPro" id="IPR002871">
    <property type="entry name" value="NIF_FeS_clus_asmbl_NifU_N"/>
</dbReference>